<protein>
    <recommendedName>
        <fullName evidence="4">Esterase</fullName>
    </recommendedName>
</protein>
<dbReference type="Pfam" id="PF00756">
    <property type="entry name" value="Esterase"/>
    <property type="match status" value="1"/>
</dbReference>
<dbReference type="PANTHER" id="PTHR48098">
    <property type="entry name" value="ENTEROCHELIN ESTERASE-RELATED"/>
    <property type="match status" value="1"/>
</dbReference>
<organism evidence="2 3">
    <name type="scientific">Gelidibacter sediminis</name>
    <dbReference type="NCBI Taxonomy" id="1608710"/>
    <lineage>
        <taxon>Bacteria</taxon>
        <taxon>Pseudomonadati</taxon>
        <taxon>Bacteroidota</taxon>
        <taxon>Flavobacteriia</taxon>
        <taxon>Flavobacteriales</taxon>
        <taxon>Flavobacteriaceae</taxon>
        <taxon>Gelidibacter</taxon>
    </lineage>
</organism>
<proteinExistence type="predicted"/>
<comment type="caution">
    <text evidence="2">The sequence shown here is derived from an EMBL/GenBank/DDBJ whole genome shotgun (WGS) entry which is preliminary data.</text>
</comment>
<dbReference type="InterPro" id="IPR050583">
    <property type="entry name" value="Mycobacterial_A85_antigen"/>
</dbReference>
<dbReference type="AlphaFoldDB" id="A0A4R7Q9T5"/>
<dbReference type="Proteomes" id="UP000294689">
    <property type="component" value="Unassembled WGS sequence"/>
</dbReference>
<dbReference type="RefSeq" id="WP_133757159.1">
    <property type="nucleotide sequence ID" value="NZ_SOBW01000007.1"/>
</dbReference>
<dbReference type="SUPFAM" id="SSF53474">
    <property type="entry name" value="alpha/beta-Hydrolases"/>
    <property type="match status" value="1"/>
</dbReference>
<dbReference type="InterPro" id="IPR000801">
    <property type="entry name" value="Esterase-like"/>
</dbReference>
<dbReference type="Gene3D" id="3.40.50.1820">
    <property type="entry name" value="alpha/beta hydrolase"/>
    <property type="match status" value="1"/>
</dbReference>
<keyword evidence="1" id="KW-0732">Signal</keyword>
<sequence length="389" mass="44970">MKKALLFIFILMCTLTINAQTIYKEFQSRKLNATRDLKISLPKNYDADSDLKYPVILVFDGDYLFEPVVGQVSFQTYFDKMPEAIVVGLVQGKQRFYDSFHDEVTGLPIEFGAKFYEFISLELMPYIDKNYNTSKFKVAVGHDLMGNFINSFLLKDEPLFKAYVNLSPDFKGQMVENVSNRLRWLNEDIFYYMVTSDNDITPLRRDITGANLELKEVNNKALKYYFDDFKGDSHYTLVTGALSQAFDKIFELYKPISDREYNEDILTYEGTLDDYISKRYKKIEDLFGVHKQISEAEFDKIVKAAEQREDLESLEKIGKLANKQDPTTSYGTYYMALHAERIGKMKRAKKLYESALNLESTGHINKELILSKVEGLTVVADDTESEIDD</sequence>
<dbReference type="InterPro" id="IPR011990">
    <property type="entry name" value="TPR-like_helical_dom_sf"/>
</dbReference>
<keyword evidence="3" id="KW-1185">Reference proteome</keyword>
<dbReference type="Gene3D" id="1.25.40.10">
    <property type="entry name" value="Tetratricopeptide repeat domain"/>
    <property type="match status" value="1"/>
</dbReference>
<dbReference type="EMBL" id="SOBW01000007">
    <property type="protein sequence ID" value="TDU43719.1"/>
    <property type="molecule type" value="Genomic_DNA"/>
</dbReference>
<evidence type="ECO:0008006" key="4">
    <source>
        <dbReference type="Google" id="ProtNLM"/>
    </source>
</evidence>
<dbReference type="InterPro" id="IPR029058">
    <property type="entry name" value="AB_hydrolase_fold"/>
</dbReference>
<evidence type="ECO:0000256" key="1">
    <source>
        <dbReference type="SAM" id="SignalP"/>
    </source>
</evidence>
<gene>
    <name evidence="2" type="ORF">BXY82_1136</name>
</gene>
<feature type="signal peptide" evidence="1">
    <location>
        <begin position="1"/>
        <end position="19"/>
    </location>
</feature>
<dbReference type="PANTHER" id="PTHR48098:SF6">
    <property type="entry name" value="FERRI-BACILLIBACTIN ESTERASE BESA"/>
    <property type="match status" value="1"/>
</dbReference>
<evidence type="ECO:0000313" key="3">
    <source>
        <dbReference type="Proteomes" id="UP000294689"/>
    </source>
</evidence>
<name>A0A4R7Q9T5_9FLAO</name>
<dbReference type="OrthoDB" id="1142077at2"/>
<evidence type="ECO:0000313" key="2">
    <source>
        <dbReference type="EMBL" id="TDU43719.1"/>
    </source>
</evidence>
<accession>A0A4R7Q9T5</accession>
<reference evidence="2 3" key="1">
    <citation type="submission" date="2019-03" db="EMBL/GenBank/DDBJ databases">
        <title>Genomic Encyclopedia of Archaeal and Bacterial Type Strains, Phase II (KMG-II): from individual species to whole genera.</title>
        <authorList>
            <person name="Goeker M."/>
        </authorList>
    </citation>
    <scope>NUCLEOTIDE SEQUENCE [LARGE SCALE GENOMIC DNA]</scope>
    <source>
        <strain evidence="2 3">DSM 28135</strain>
    </source>
</reference>
<feature type="chain" id="PRO_5020404090" description="Esterase" evidence="1">
    <location>
        <begin position="20"/>
        <end position="389"/>
    </location>
</feature>